<dbReference type="InterPro" id="IPR004839">
    <property type="entry name" value="Aminotransferase_I/II_large"/>
</dbReference>
<gene>
    <name evidence="7" type="ORF">ABT211_09565</name>
</gene>
<dbReference type="Gene3D" id="3.40.640.10">
    <property type="entry name" value="Type I PLP-dependent aspartate aminotransferase-like (Major domain)"/>
    <property type="match status" value="1"/>
</dbReference>
<dbReference type="RefSeq" id="WP_351956177.1">
    <property type="nucleotide sequence ID" value="NZ_JBEOZM010000003.1"/>
</dbReference>
<accession>A0ABV1TBW2</accession>
<dbReference type="InterPro" id="IPR015422">
    <property type="entry name" value="PyrdxlP-dep_Trfase_small"/>
</dbReference>
<dbReference type="InterPro" id="IPR015421">
    <property type="entry name" value="PyrdxlP-dep_Trfase_major"/>
</dbReference>
<keyword evidence="8" id="KW-1185">Reference proteome</keyword>
<dbReference type="Gene3D" id="1.10.10.10">
    <property type="entry name" value="Winged helix-like DNA-binding domain superfamily/Winged helix DNA-binding domain"/>
    <property type="match status" value="1"/>
</dbReference>
<dbReference type="PROSITE" id="PS50949">
    <property type="entry name" value="HTH_GNTR"/>
    <property type="match status" value="1"/>
</dbReference>
<evidence type="ECO:0000256" key="1">
    <source>
        <dbReference type="ARBA" id="ARBA00005384"/>
    </source>
</evidence>
<evidence type="ECO:0000313" key="7">
    <source>
        <dbReference type="EMBL" id="MER6267533.1"/>
    </source>
</evidence>
<dbReference type="InterPro" id="IPR015424">
    <property type="entry name" value="PyrdxlP-dep_Trfase"/>
</dbReference>
<dbReference type="Pfam" id="PF00392">
    <property type="entry name" value="GntR"/>
    <property type="match status" value="1"/>
</dbReference>
<keyword evidence="2" id="KW-0663">Pyridoxal phosphate</keyword>
<keyword evidence="7" id="KW-0808">Transferase</keyword>
<keyword evidence="7" id="KW-0032">Aminotransferase</keyword>
<sequence>MRTDEDAERVVRLLGVWRGEASVSVPLRDALAELIDGSYLPAGWRMPGQRALAAALGVARGTVARAYAELMASGRLAAARGSGTYVRGAVGLVRPDEGRLTSFGGGQVVVDLSSGALPGSELVAEVMPEVGRQLRRHHLGGTGYHPAGLPELRAALAARVTAQGLPTRADQVLVTAGSQQAVWLIATALAGPGTVTLVEDPSYRGALEAFVGAGGRVRGVPCTPTGVNLNLLEAAVADADLLYVQTALHNPTGAHMPEPQRRALAGLAARHGTFVVDDQSQAELGWFRSDPLPGLERMADPERLLIVGTLSKLFWGGLRVGWVRGPREVVGRLAALRGGIDLGGPVADQLAALLLLPRADRQRVLRREFLAQQFAVTEEVLRTVLPHWRWSTPVGGSGLWTDTGQDAVALAQHALARGIRLTAGPAFSPHGGHRTFVRLPVWHPQSRLAAAAELLAGLGGTGSP</sequence>
<dbReference type="GO" id="GO:0008483">
    <property type="term" value="F:transaminase activity"/>
    <property type="evidence" value="ECO:0007669"/>
    <property type="project" value="UniProtKB-KW"/>
</dbReference>
<comment type="similarity">
    <text evidence="1">In the C-terminal section; belongs to the class-I pyridoxal-phosphate-dependent aminotransferase family.</text>
</comment>
<dbReference type="InterPro" id="IPR036388">
    <property type="entry name" value="WH-like_DNA-bd_sf"/>
</dbReference>
<dbReference type="Proteomes" id="UP001490365">
    <property type="component" value="Unassembled WGS sequence"/>
</dbReference>
<keyword evidence="5" id="KW-0804">Transcription</keyword>
<evidence type="ECO:0000259" key="6">
    <source>
        <dbReference type="PROSITE" id="PS50949"/>
    </source>
</evidence>
<evidence type="ECO:0000256" key="2">
    <source>
        <dbReference type="ARBA" id="ARBA00022898"/>
    </source>
</evidence>
<organism evidence="7 8">
    <name type="scientific">Streptomyces sp. 900105755</name>
    <dbReference type="NCBI Taxonomy" id="3154389"/>
    <lineage>
        <taxon>Bacteria</taxon>
        <taxon>Bacillati</taxon>
        <taxon>Actinomycetota</taxon>
        <taxon>Actinomycetes</taxon>
        <taxon>Kitasatosporales</taxon>
        <taxon>Streptomycetaceae</taxon>
        <taxon>Streptomyces</taxon>
    </lineage>
</organism>
<dbReference type="InterPro" id="IPR051446">
    <property type="entry name" value="HTH_trans_reg/aminotransferase"/>
</dbReference>
<dbReference type="PANTHER" id="PTHR46577:SF1">
    <property type="entry name" value="HTH-TYPE TRANSCRIPTIONAL REGULATORY PROTEIN GABR"/>
    <property type="match status" value="1"/>
</dbReference>
<evidence type="ECO:0000256" key="4">
    <source>
        <dbReference type="ARBA" id="ARBA00023125"/>
    </source>
</evidence>
<keyword evidence="3" id="KW-0805">Transcription regulation</keyword>
<name>A0ABV1TBW2_9ACTN</name>
<evidence type="ECO:0000256" key="5">
    <source>
        <dbReference type="ARBA" id="ARBA00023163"/>
    </source>
</evidence>
<evidence type="ECO:0000313" key="8">
    <source>
        <dbReference type="Proteomes" id="UP001490365"/>
    </source>
</evidence>
<dbReference type="CDD" id="cd07377">
    <property type="entry name" value="WHTH_GntR"/>
    <property type="match status" value="1"/>
</dbReference>
<dbReference type="PANTHER" id="PTHR46577">
    <property type="entry name" value="HTH-TYPE TRANSCRIPTIONAL REGULATORY PROTEIN GABR"/>
    <property type="match status" value="1"/>
</dbReference>
<dbReference type="SUPFAM" id="SSF53383">
    <property type="entry name" value="PLP-dependent transferases"/>
    <property type="match status" value="1"/>
</dbReference>
<dbReference type="InterPro" id="IPR000524">
    <property type="entry name" value="Tscrpt_reg_HTH_GntR"/>
</dbReference>
<dbReference type="Gene3D" id="3.90.1150.10">
    <property type="entry name" value="Aspartate Aminotransferase, domain 1"/>
    <property type="match status" value="1"/>
</dbReference>
<keyword evidence="4" id="KW-0238">DNA-binding</keyword>
<feature type="domain" description="HTH gntR-type" evidence="6">
    <location>
        <begin position="21"/>
        <end position="89"/>
    </location>
</feature>
<dbReference type="SMART" id="SM00345">
    <property type="entry name" value="HTH_GNTR"/>
    <property type="match status" value="1"/>
</dbReference>
<dbReference type="SUPFAM" id="SSF46785">
    <property type="entry name" value="Winged helix' DNA-binding domain"/>
    <property type="match status" value="1"/>
</dbReference>
<dbReference type="Pfam" id="PF00155">
    <property type="entry name" value="Aminotran_1_2"/>
    <property type="match status" value="1"/>
</dbReference>
<dbReference type="EMBL" id="JBEOZM010000003">
    <property type="protein sequence ID" value="MER6267533.1"/>
    <property type="molecule type" value="Genomic_DNA"/>
</dbReference>
<dbReference type="InterPro" id="IPR036390">
    <property type="entry name" value="WH_DNA-bd_sf"/>
</dbReference>
<comment type="caution">
    <text evidence="7">The sequence shown here is derived from an EMBL/GenBank/DDBJ whole genome shotgun (WGS) entry which is preliminary data.</text>
</comment>
<evidence type="ECO:0000256" key="3">
    <source>
        <dbReference type="ARBA" id="ARBA00023015"/>
    </source>
</evidence>
<reference evidence="7 8" key="1">
    <citation type="submission" date="2024-06" db="EMBL/GenBank/DDBJ databases">
        <title>The Natural Products Discovery Center: Release of the First 8490 Sequenced Strains for Exploring Actinobacteria Biosynthetic Diversity.</title>
        <authorList>
            <person name="Kalkreuter E."/>
            <person name="Kautsar S.A."/>
            <person name="Yang D."/>
            <person name="Bader C.D."/>
            <person name="Teijaro C.N."/>
            <person name="Fluegel L."/>
            <person name="Davis C.M."/>
            <person name="Simpson J.R."/>
            <person name="Lauterbach L."/>
            <person name="Steele A.D."/>
            <person name="Gui C."/>
            <person name="Meng S."/>
            <person name="Li G."/>
            <person name="Viehrig K."/>
            <person name="Ye F."/>
            <person name="Su P."/>
            <person name="Kiefer A.F."/>
            <person name="Nichols A."/>
            <person name="Cepeda A.J."/>
            <person name="Yan W."/>
            <person name="Fan B."/>
            <person name="Jiang Y."/>
            <person name="Adhikari A."/>
            <person name="Zheng C.-J."/>
            <person name="Schuster L."/>
            <person name="Cowan T.M."/>
            <person name="Smanski M.J."/>
            <person name="Chevrette M.G."/>
            <person name="De Carvalho L.P.S."/>
            <person name="Shen B."/>
        </authorList>
    </citation>
    <scope>NUCLEOTIDE SEQUENCE [LARGE SCALE GENOMIC DNA]</scope>
    <source>
        <strain evidence="7 8">NPDC001694</strain>
    </source>
</reference>
<proteinExistence type="inferred from homology"/>
<protein>
    <submittedName>
        <fullName evidence="7">PLP-dependent aminotransferase family protein</fullName>
    </submittedName>
</protein>
<dbReference type="CDD" id="cd00609">
    <property type="entry name" value="AAT_like"/>
    <property type="match status" value="1"/>
</dbReference>